<dbReference type="Proteomes" id="UP000309997">
    <property type="component" value="Unassembled WGS sequence"/>
</dbReference>
<comment type="caution">
    <text evidence="1">The sequence shown here is derived from an EMBL/GenBank/DDBJ whole genome shotgun (WGS) entry which is preliminary data.</text>
</comment>
<evidence type="ECO:0000313" key="1">
    <source>
        <dbReference type="EMBL" id="KAL3599645.1"/>
    </source>
</evidence>
<name>A0ACC4CNT5_POPAL</name>
<sequence length="67" mass="7739">MHRTMGLLMKELGRLKPLNEDKGNSYLNLFHACSDDLLRNHQEVAFVNIATYRLQNNELFAVDYAKG</sequence>
<accession>A0ACC4CNT5</accession>
<keyword evidence="2" id="KW-1185">Reference proteome</keyword>
<protein>
    <submittedName>
        <fullName evidence="1">Uncharacterized protein</fullName>
    </submittedName>
</protein>
<proteinExistence type="predicted"/>
<organism evidence="1 2">
    <name type="scientific">Populus alba</name>
    <name type="common">White poplar</name>
    <dbReference type="NCBI Taxonomy" id="43335"/>
    <lineage>
        <taxon>Eukaryota</taxon>
        <taxon>Viridiplantae</taxon>
        <taxon>Streptophyta</taxon>
        <taxon>Embryophyta</taxon>
        <taxon>Tracheophyta</taxon>
        <taxon>Spermatophyta</taxon>
        <taxon>Magnoliopsida</taxon>
        <taxon>eudicotyledons</taxon>
        <taxon>Gunneridae</taxon>
        <taxon>Pentapetalae</taxon>
        <taxon>rosids</taxon>
        <taxon>fabids</taxon>
        <taxon>Malpighiales</taxon>
        <taxon>Salicaceae</taxon>
        <taxon>Saliceae</taxon>
        <taxon>Populus</taxon>
    </lineage>
</organism>
<evidence type="ECO:0000313" key="2">
    <source>
        <dbReference type="Proteomes" id="UP000309997"/>
    </source>
</evidence>
<gene>
    <name evidence="1" type="ORF">D5086_007563</name>
</gene>
<reference evidence="1 2" key="1">
    <citation type="journal article" date="2024" name="Plant Biotechnol. J.">
        <title>Genome and CRISPR/Cas9 system of a widespread forest tree (Populus alba) in the world.</title>
        <authorList>
            <person name="Liu Y.J."/>
            <person name="Jiang P.F."/>
            <person name="Han X.M."/>
            <person name="Li X.Y."/>
            <person name="Wang H.M."/>
            <person name="Wang Y.J."/>
            <person name="Wang X.X."/>
            <person name="Zeng Q.Y."/>
        </authorList>
    </citation>
    <scope>NUCLEOTIDE SEQUENCE [LARGE SCALE GENOMIC DNA]</scope>
    <source>
        <strain evidence="2">cv. PAL-ZL1</strain>
    </source>
</reference>
<dbReference type="EMBL" id="RCHU02000003">
    <property type="protein sequence ID" value="KAL3599645.1"/>
    <property type="molecule type" value="Genomic_DNA"/>
</dbReference>